<keyword evidence="1" id="KW-1133">Transmembrane helix</keyword>
<organism evidence="2">
    <name type="scientific">bioreactor metagenome</name>
    <dbReference type="NCBI Taxonomy" id="1076179"/>
    <lineage>
        <taxon>unclassified sequences</taxon>
        <taxon>metagenomes</taxon>
        <taxon>ecological metagenomes</taxon>
    </lineage>
</organism>
<keyword evidence="1" id="KW-0472">Membrane</keyword>
<sequence>MAAAAAAGLGAFAAAFRAAVIRRGEDSDFMYFAGTVGYLLGIVAGVLTWVSMVLSG</sequence>
<feature type="transmembrane region" description="Helical" evidence="1">
    <location>
        <begin position="29"/>
        <end position="54"/>
    </location>
</feature>
<comment type="caution">
    <text evidence="2">The sequence shown here is derived from an EMBL/GenBank/DDBJ whole genome shotgun (WGS) entry which is preliminary data.</text>
</comment>
<gene>
    <name evidence="2" type="ORF">SDC9_177472</name>
</gene>
<proteinExistence type="predicted"/>
<dbReference type="AlphaFoldDB" id="A0A645GTC3"/>
<keyword evidence="1" id="KW-0812">Transmembrane</keyword>
<name>A0A645GTC3_9ZZZZ</name>
<evidence type="ECO:0000256" key="1">
    <source>
        <dbReference type="SAM" id="Phobius"/>
    </source>
</evidence>
<dbReference type="EMBL" id="VSSQ01080977">
    <property type="protein sequence ID" value="MPN30015.1"/>
    <property type="molecule type" value="Genomic_DNA"/>
</dbReference>
<protein>
    <submittedName>
        <fullName evidence="2">Uncharacterized protein</fullName>
    </submittedName>
</protein>
<evidence type="ECO:0000313" key="2">
    <source>
        <dbReference type="EMBL" id="MPN30015.1"/>
    </source>
</evidence>
<reference evidence="2" key="1">
    <citation type="submission" date="2019-08" db="EMBL/GenBank/DDBJ databases">
        <authorList>
            <person name="Kucharzyk K."/>
            <person name="Murdoch R.W."/>
            <person name="Higgins S."/>
            <person name="Loffler F."/>
        </authorList>
    </citation>
    <scope>NUCLEOTIDE SEQUENCE</scope>
</reference>
<accession>A0A645GTC3</accession>